<dbReference type="Proteomes" id="UP000552097">
    <property type="component" value="Unassembled WGS sequence"/>
</dbReference>
<evidence type="ECO:0000313" key="2">
    <source>
        <dbReference type="Proteomes" id="UP000552097"/>
    </source>
</evidence>
<keyword evidence="2" id="KW-1185">Reference proteome</keyword>
<gene>
    <name evidence="1" type="ORF">F4560_005173</name>
</gene>
<name>A0A7W9M2W3_9PSEU</name>
<dbReference type="AlphaFoldDB" id="A0A7W9M2W3"/>
<organism evidence="1 2">
    <name type="scientific">Saccharothrix ecbatanensis</name>
    <dbReference type="NCBI Taxonomy" id="1105145"/>
    <lineage>
        <taxon>Bacteria</taxon>
        <taxon>Bacillati</taxon>
        <taxon>Actinomycetota</taxon>
        <taxon>Actinomycetes</taxon>
        <taxon>Pseudonocardiales</taxon>
        <taxon>Pseudonocardiaceae</taxon>
        <taxon>Saccharothrix</taxon>
    </lineage>
</organism>
<accession>A0A7W9M2W3</accession>
<dbReference type="EMBL" id="JACHMO010000001">
    <property type="protein sequence ID" value="MBB5805405.1"/>
    <property type="molecule type" value="Genomic_DNA"/>
</dbReference>
<comment type="caution">
    <text evidence="1">The sequence shown here is derived from an EMBL/GenBank/DDBJ whole genome shotgun (WGS) entry which is preliminary data.</text>
</comment>
<proteinExistence type="predicted"/>
<evidence type="ECO:0000313" key="1">
    <source>
        <dbReference type="EMBL" id="MBB5805405.1"/>
    </source>
</evidence>
<sequence length="156" mass="17085">MDYVGGCQAESADRGVVCRAGPSGVSVRDRLRGLTVEDERLLRLLGRHLGSLASGDLGRWYITASWQRPPTPTVPWPAARTAGVVGVDFNADHLACYRHGNPVGGPHRFSFDLSGTADHRDAQIRHALTRLLHWAEQTDVTAIAVEDLDFSTEKTR</sequence>
<reference evidence="1 2" key="1">
    <citation type="submission" date="2020-08" db="EMBL/GenBank/DDBJ databases">
        <title>Sequencing the genomes of 1000 actinobacteria strains.</title>
        <authorList>
            <person name="Klenk H.-P."/>
        </authorList>
    </citation>
    <scope>NUCLEOTIDE SEQUENCE [LARGE SCALE GENOMIC DNA]</scope>
    <source>
        <strain evidence="1 2">DSM 45486</strain>
    </source>
</reference>
<dbReference type="RefSeq" id="WP_221483636.1">
    <property type="nucleotide sequence ID" value="NZ_JACHMO010000001.1"/>
</dbReference>
<protein>
    <recommendedName>
        <fullName evidence="3">Transposase</fullName>
    </recommendedName>
</protein>
<evidence type="ECO:0008006" key="3">
    <source>
        <dbReference type="Google" id="ProtNLM"/>
    </source>
</evidence>